<sequence>MKSCGRHEEHQYTQTPDTVCLLRTPSDLHVLNQARNVCVADRGYAIVTLNSDITTQLSSNEPIISSSSSRRFHGK</sequence>
<dbReference type="Proteomes" id="UP000735302">
    <property type="component" value="Unassembled WGS sequence"/>
</dbReference>
<evidence type="ECO:0000313" key="1">
    <source>
        <dbReference type="EMBL" id="GFO27821.1"/>
    </source>
</evidence>
<accession>A0AAV4BXE0</accession>
<organism evidence="1 2">
    <name type="scientific">Plakobranchus ocellatus</name>
    <dbReference type="NCBI Taxonomy" id="259542"/>
    <lineage>
        <taxon>Eukaryota</taxon>
        <taxon>Metazoa</taxon>
        <taxon>Spiralia</taxon>
        <taxon>Lophotrochozoa</taxon>
        <taxon>Mollusca</taxon>
        <taxon>Gastropoda</taxon>
        <taxon>Heterobranchia</taxon>
        <taxon>Euthyneura</taxon>
        <taxon>Panpulmonata</taxon>
        <taxon>Sacoglossa</taxon>
        <taxon>Placobranchoidea</taxon>
        <taxon>Plakobranchidae</taxon>
        <taxon>Plakobranchus</taxon>
    </lineage>
</organism>
<proteinExistence type="predicted"/>
<comment type="caution">
    <text evidence="1">The sequence shown here is derived from an EMBL/GenBank/DDBJ whole genome shotgun (WGS) entry which is preliminary data.</text>
</comment>
<dbReference type="EMBL" id="BLXT01005966">
    <property type="protein sequence ID" value="GFO27821.1"/>
    <property type="molecule type" value="Genomic_DNA"/>
</dbReference>
<dbReference type="AlphaFoldDB" id="A0AAV4BXE0"/>
<name>A0AAV4BXE0_9GAST</name>
<evidence type="ECO:0000313" key="2">
    <source>
        <dbReference type="Proteomes" id="UP000735302"/>
    </source>
</evidence>
<keyword evidence="2" id="KW-1185">Reference proteome</keyword>
<protein>
    <submittedName>
        <fullName evidence="1">Uncharacterized protein</fullName>
    </submittedName>
</protein>
<gene>
    <name evidence="1" type="ORF">PoB_005432600</name>
</gene>
<reference evidence="1 2" key="1">
    <citation type="journal article" date="2021" name="Elife">
        <title>Chloroplast acquisition without the gene transfer in kleptoplastic sea slugs, Plakobranchus ocellatus.</title>
        <authorList>
            <person name="Maeda T."/>
            <person name="Takahashi S."/>
            <person name="Yoshida T."/>
            <person name="Shimamura S."/>
            <person name="Takaki Y."/>
            <person name="Nagai Y."/>
            <person name="Toyoda A."/>
            <person name="Suzuki Y."/>
            <person name="Arimoto A."/>
            <person name="Ishii H."/>
            <person name="Satoh N."/>
            <person name="Nishiyama T."/>
            <person name="Hasebe M."/>
            <person name="Maruyama T."/>
            <person name="Minagawa J."/>
            <person name="Obokata J."/>
            <person name="Shigenobu S."/>
        </authorList>
    </citation>
    <scope>NUCLEOTIDE SEQUENCE [LARGE SCALE GENOMIC DNA]</scope>
</reference>